<sequence>MSRVRSVLGVELTIRALFENPTVATLAGAIESGVASDPFDVLMPMRVHGDAAPLFCVHPVGGLSWCYSGLLRQPGIDRPIYGLQARGADGGGVLAGSVEEMAADYLTEIRRVQPHGPYHLLGWSFGGLVAHAMATALQQEGERVAVLALIDSYPAMEVEDERVENAAEARALLFDALGLPEPRTGPDDVTDPHGGEAEPDPGGDDVLDGKTVEALTGVVLNNARLMDAFTPRLFHGDLQLFVATQTWDDRLDPASVWQGYVVGRVDVVRVDCEHNRMTQAPALDAIGPVLADRLRNARDHEIPTA</sequence>
<evidence type="ECO:0000256" key="1">
    <source>
        <dbReference type="SAM" id="MobiDB-lite"/>
    </source>
</evidence>
<feature type="region of interest" description="Disordered" evidence="1">
    <location>
        <begin position="178"/>
        <end position="207"/>
    </location>
</feature>
<dbReference type="SMART" id="SM00824">
    <property type="entry name" value="PKS_TE"/>
    <property type="match status" value="1"/>
</dbReference>
<keyword evidence="4" id="KW-1185">Reference proteome</keyword>
<dbReference type="PROSITE" id="PS50075">
    <property type="entry name" value="CARRIER"/>
    <property type="match status" value="1"/>
</dbReference>
<evidence type="ECO:0000259" key="2">
    <source>
        <dbReference type="PROSITE" id="PS50075"/>
    </source>
</evidence>
<feature type="compositionally biased region" description="Basic and acidic residues" evidence="1">
    <location>
        <begin position="184"/>
        <end position="196"/>
    </location>
</feature>
<dbReference type="InterPro" id="IPR009081">
    <property type="entry name" value="PP-bd_ACP"/>
</dbReference>
<dbReference type="InterPro" id="IPR020802">
    <property type="entry name" value="TesA-like"/>
</dbReference>
<protein>
    <submittedName>
        <fullName evidence="3">Nonribosomal peptide synthetase DhbF</fullName>
    </submittedName>
</protein>
<dbReference type="AlphaFoldDB" id="A0A1H7CMG2"/>
<reference evidence="4" key="1">
    <citation type="submission" date="2016-10" db="EMBL/GenBank/DDBJ databases">
        <authorList>
            <person name="Varghese N."/>
            <person name="Submissions S."/>
        </authorList>
    </citation>
    <scope>NUCLEOTIDE SEQUENCE [LARGE SCALE GENOMIC DNA]</scope>
    <source>
        <strain evidence="4">CGMCC 4.7038</strain>
    </source>
</reference>
<dbReference type="Proteomes" id="UP000198707">
    <property type="component" value="Unassembled WGS sequence"/>
</dbReference>
<organism evidence="3 4">
    <name type="scientific">Micromonospora phaseoli</name>
    <dbReference type="NCBI Taxonomy" id="1144548"/>
    <lineage>
        <taxon>Bacteria</taxon>
        <taxon>Bacillati</taxon>
        <taxon>Actinomycetota</taxon>
        <taxon>Actinomycetes</taxon>
        <taxon>Micromonosporales</taxon>
        <taxon>Micromonosporaceae</taxon>
        <taxon>Micromonospora</taxon>
    </lineage>
</organism>
<dbReference type="SUPFAM" id="SSF53474">
    <property type="entry name" value="alpha/beta-Hydrolases"/>
    <property type="match status" value="1"/>
</dbReference>
<dbReference type="InterPro" id="IPR001031">
    <property type="entry name" value="Thioesterase"/>
</dbReference>
<evidence type="ECO:0000313" key="3">
    <source>
        <dbReference type="EMBL" id="SEJ90963.1"/>
    </source>
</evidence>
<proteinExistence type="predicted"/>
<gene>
    <name evidence="3" type="ORF">SAMN05443287_11012</name>
</gene>
<dbReference type="Gene3D" id="3.40.50.1820">
    <property type="entry name" value="alpha/beta hydrolase"/>
    <property type="match status" value="1"/>
</dbReference>
<dbReference type="Pfam" id="PF00975">
    <property type="entry name" value="Thioesterase"/>
    <property type="match status" value="1"/>
</dbReference>
<dbReference type="STRING" id="1144548.SAMN05443287_11012"/>
<evidence type="ECO:0000313" key="4">
    <source>
        <dbReference type="Proteomes" id="UP000198707"/>
    </source>
</evidence>
<dbReference type="InterPro" id="IPR029058">
    <property type="entry name" value="AB_hydrolase_fold"/>
</dbReference>
<name>A0A1H7CMG2_9ACTN</name>
<feature type="compositionally biased region" description="Acidic residues" evidence="1">
    <location>
        <begin position="197"/>
        <end position="206"/>
    </location>
</feature>
<dbReference type="EMBL" id="FNYV01000010">
    <property type="protein sequence ID" value="SEJ90963.1"/>
    <property type="molecule type" value="Genomic_DNA"/>
</dbReference>
<feature type="domain" description="Carrier" evidence="2">
    <location>
        <begin position="1"/>
        <end position="34"/>
    </location>
</feature>
<accession>A0A1H7CMG2</accession>